<dbReference type="Pfam" id="PF00999">
    <property type="entry name" value="Na_H_Exchanger"/>
    <property type="match status" value="1"/>
</dbReference>
<proteinExistence type="inferred from homology"/>
<evidence type="ECO:0000256" key="9">
    <source>
        <dbReference type="ARBA" id="ARBA00023201"/>
    </source>
</evidence>
<dbReference type="OrthoDB" id="9809206at2"/>
<feature type="transmembrane region" description="Helical" evidence="10">
    <location>
        <begin position="307"/>
        <end position="328"/>
    </location>
</feature>
<evidence type="ECO:0000256" key="10">
    <source>
        <dbReference type="RuleBase" id="RU366002"/>
    </source>
</evidence>
<reference evidence="13 14" key="1">
    <citation type="submission" date="2018-01" db="EMBL/GenBank/DDBJ databases">
        <title>G. obscuriglobus.</title>
        <authorList>
            <person name="Franke J."/>
            <person name="Blomberg W."/>
            <person name="Selmecki A."/>
        </authorList>
    </citation>
    <scope>NUCLEOTIDE SEQUENCE [LARGE SCALE GENOMIC DNA]</scope>
    <source>
        <strain evidence="13 14">DSM 5831</strain>
    </source>
</reference>
<dbReference type="Gene3D" id="6.10.140.1330">
    <property type="match status" value="1"/>
</dbReference>
<dbReference type="EMBL" id="CP025958">
    <property type="protein sequence ID" value="AWM39397.1"/>
    <property type="molecule type" value="Genomic_DNA"/>
</dbReference>
<name>A0A2Z3H6Z4_9BACT</name>
<gene>
    <name evidence="13" type="ORF">C1280_22025</name>
</gene>
<keyword evidence="8 10" id="KW-0472">Membrane</keyword>
<feature type="transmembrane region" description="Helical" evidence="10">
    <location>
        <begin position="61"/>
        <end position="79"/>
    </location>
</feature>
<keyword evidence="14" id="KW-1185">Reference proteome</keyword>
<evidence type="ECO:0000256" key="2">
    <source>
        <dbReference type="ARBA" id="ARBA00022448"/>
    </source>
</evidence>
<feature type="domain" description="Cation/H+ exchanger transmembrane" evidence="12">
    <location>
        <begin position="47"/>
        <end position="445"/>
    </location>
</feature>
<comment type="function">
    <text evidence="10">Na(+)/H(+) antiporter that extrudes sodium in exchange for external protons.</text>
</comment>
<keyword evidence="4 10" id="KW-0812">Transmembrane</keyword>
<evidence type="ECO:0000256" key="1">
    <source>
        <dbReference type="ARBA" id="ARBA00004651"/>
    </source>
</evidence>
<evidence type="ECO:0000256" key="3">
    <source>
        <dbReference type="ARBA" id="ARBA00022475"/>
    </source>
</evidence>
<keyword evidence="2 10" id="KW-0813">Transport</keyword>
<dbReference type="GO" id="GO:0005886">
    <property type="term" value="C:plasma membrane"/>
    <property type="evidence" value="ECO:0007669"/>
    <property type="project" value="UniProtKB-SubCell"/>
</dbReference>
<feature type="transmembrane region" description="Helical" evidence="10">
    <location>
        <begin position="115"/>
        <end position="139"/>
    </location>
</feature>
<feature type="transmembrane region" description="Helical" evidence="10">
    <location>
        <begin position="388"/>
        <end position="409"/>
    </location>
</feature>
<evidence type="ECO:0000256" key="6">
    <source>
        <dbReference type="ARBA" id="ARBA00023053"/>
    </source>
</evidence>
<feature type="transmembrane region" description="Helical" evidence="10">
    <location>
        <begin position="35"/>
        <end position="54"/>
    </location>
</feature>
<organism evidence="13 14">
    <name type="scientific">Gemmata obscuriglobus</name>
    <dbReference type="NCBI Taxonomy" id="114"/>
    <lineage>
        <taxon>Bacteria</taxon>
        <taxon>Pseudomonadati</taxon>
        <taxon>Planctomycetota</taxon>
        <taxon>Planctomycetia</taxon>
        <taxon>Gemmatales</taxon>
        <taxon>Gemmataceae</taxon>
        <taxon>Gemmata</taxon>
    </lineage>
</organism>
<dbReference type="GO" id="GO:0098719">
    <property type="term" value="P:sodium ion import across plasma membrane"/>
    <property type="evidence" value="ECO:0007669"/>
    <property type="project" value="TreeGrafter"/>
</dbReference>
<dbReference type="Proteomes" id="UP000245802">
    <property type="component" value="Chromosome"/>
</dbReference>
<comment type="subcellular location">
    <subcellularLocation>
        <location evidence="1 10">Cell membrane</location>
        <topology evidence="1 10">Multi-pass membrane protein</topology>
    </subcellularLocation>
</comment>
<feature type="transmembrane region" description="Helical" evidence="10">
    <location>
        <begin position="340"/>
        <end position="361"/>
    </location>
</feature>
<feature type="region of interest" description="Disordered" evidence="11">
    <location>
        <begin position="455"/>
        <end position="479"/>
    </location>
</feature>
<evidence type="ECO:0000256" key="4">
    <source>
        <dbReference type="ARBA" id="ARBA00022692"/>
    </source>
</evidence>
<keyword evidence="5 10" id="KW-1133">Transmembrane helix</keyword>
<evidence type="ECO:0000256" key="11">
    <source>
        <dbReference type="SAM" id="MobiDB-lite"/>
    </source>
</evidence>
<feature type="transmembrane region" description="Helical" evidence="10">
    <location>
        <begin position="189"/>
        <end position="210"/>
    </location>
</feature>
<keyword evidence="6 10" id="KW-0915">Sodium</keyword>
<protein>
    <submittedName>
        <fullName evidence="13">Na+/H+ antiporter</fullName>
    </submittedName>
</protein>
<evidence type="ECO:0000256" key="8">
    <source>
        <dbReference type="ARBA" id="ARBA00023136"/>
    </source>
</evidence>
<feature type="transmembrane region" description="Helical" evidence="10">
    <location>
        <begin position="145"/>
        <end position="168"/>
    </location>
</feature>
<feature type="transmembrane region" description="Helical" evidence="10">
    <location>
        <begin position="216"/>
        <end position="235"/>
    </location>
</feature>
<feature type="compositionally biased region" description="Basic and acidic residues" evidence="11">
    <location>
        <begin position="467"/>
        <end position="479"/>
    </location>
</feature>
<dbReference type="GO" id="GO:0015386">
    <property type="term" value="F:potassium:proton antiporter activity"/>
    <property type="evidence" value="ECO:0007669"/>
    <property type="project" value="TreeGrafter"/>
</dbReference>
<comment type="similarity">
    <text evidence="10">Belongs to the monovalent cation:proton antiporter 1 (CPA1) transporter (TC 2.A.36) family.</text>
</comment>
<keyword evidence="9 10" id="KW-0739">Sodium transport</keyword>
<dbReference type="InterPro" id="IPR006153">
    <property type="entry name" value="Cation/H_exchanger_TM"/>
</dbReference>
<dbReference type="AlphaFoldDB" id="A0A2Z3H6Z4"/>
<evidence type="ECO:0000256" key="7">
    <source>
        <dbReference type="ARBA" id="ARBA00023065"/>
    </source>
</evidence>
<dbReference type="PANTHER" id="PTHR10110:SF86">
    <property type="entry name" value="SODIUM_HYDROGEN EXCHANGER 7"/>
    <property type="match status" value="1"/>
</dbReference>
<dbReference type="GO" id="GO:0015385">
    <property type="term" value="F:sodium:proton antiporter activity"/>
    <property type="evidence" value="ECO:0007669"/>
    <property type="project" value="InterPro"/>
</dbReference>
<evidence type="ECO:0000259" key="12">
    <source>
        <dbReference type="Pfam" id="PF00999"/>
    </source>
</evidence>
<evidence type="ECO:0000313" key="13">
    <source>
        <dbReference type="EMBL" id="AWM39397.1"/>
    </source>
</evidence>
<feature type="transmembrane region" description="Helical" evidence="10">
    <location>
        <begin position="421"/>
        <end position="445"/>
    </location>
</feature>
<sequence length="479" mass="51272">MAEPPGLRRGYAGRAVGVNAHRVCSCECESRRCAVFHPVELVLALLAVTVALALIARKLRVAEPIFLVVGGLLLGLQPWVPGFRIDPQVVFLLFLPPLLYAAAFRTPWPEFRAQLRAITLLAVGLVLFTTAAVAAAAHYLLDLPWAVAFVLGAIVSPPDAVAAVAVTQRLRVPRLIVTILEGESLVNDATALVALRFAVAAVATGAFSLAGAGWEFVLVSAGGVGVGVAGGWLVYRFHRWLDRSGVADSKLVITVTLLTPFAVYLTAEHLHLSGVLAAVSAGLWIGNRCEEVFTHELFEEARAVWEWIEFLLNGLVFILVGFALRQILEQFGDTTHTPRELAIGAAGVCGATIVARLLWMFPGAYVPRWVDNRLGCAGPYPSWRSVTVVGWTGMRGAVSLAAALALPLTTEDGRPFPGRDLIQLLTFAVIFATLVGQGLTLPLLIKGLGVSAVPAPRTEDADESEREWEARADADSTDT</sequence>
<keyword evidence="7 10" id="KW-0406">Ion transport</keyword>
<dbReference type="PANTHER" id="PTHR10110">
    <property type="entry name" value="SODIUM/HYDROGEN EXCHANGER"/>
    <property type="match status" value="1"/>
</dbReference>
<keyword evidence="10" id="KW-0050">Antiport</keyword>
<keyword evidence="3 10" id="KW-1003">Cell membrane</keyword>
<dbReference type="NCBIfam" id="TIGR00831">
    <property type="entry name" value="a_cpa1"/>
    <property type="match status" value="1"/>
</dbReference>
<dbReference type="InterPro" id="IPR018422">
    <property type="entry name" value="Cation/H_exchanger_CPA1"/>
</dbReference>
<dbReference type="GO" id="GO:0051453">
    <property type="term" value="P:regulation of intracellular pH"/>
    <property type="evidence" value="ECO:0007669"/>
    <property type="project" value="TreeGrafter"/>
</dbReference>
<evidence type="ECO:0000256" key="5">
    <source>
        <dbReference type="ARBA" id="ARBA00022989"/>
    </source>
</evidence>
<dbReference type="InterPro" id="IPR004705">
    <property type="entry name" value="Cation/H_exchanger_CPA1_bac"/>
</dbReference>
<accession>A0A2Z3H6Z4</accession>
<evidence type="ECO:0000313" key="14">
    <source>
        <dbReference type="Proteomes" id="UP000245802"/>
    </source>
</evidence>
<dbReference type="KEGG" id="gog:C1280_22025"/>
<feature type="transmembrane region" description="Helical" evidence="10">
    <location>
        <begin position="85"/>
        <end position="103"/>
    </location>
</feature>